<dbReference type="OrthoDB" id="9807925at2"/>
<reference evidence="1 2" key="1">
    <citation type="submission" date="2016-11" db="EMBL/GenBank/DDBJ databases">
        <authorList>
            <person name="Jaros S."/>
            <person name="Januszkiewicz K."/>
            <person name="Wedrychowicz H."/>
        </authorList>
    </citation>
    <scope>NUCLEOTIDE SEQUENCE [LARGE SCALE GENOMIC DNA]</scope>
    <source>
        <strain evidence="1 2">DSM 14828</strain>
    </source>
</reference>
<dbReference type="RefSeq" id="WP_073270880.1">
    <property type="nucleotide sequence ID" value="NZ_FQTU01000011.1"/>
</dbReference>
<dbReference type="Gene3D" id="3.40.1260.10">
    <property type="entry name" value="DsrEFH-like"/>
    <property type="match status" value="1"/>
</dbReference>
<evidence type="ECO:0000313" key="1">
    <source>
        <dbReference type="EMBL" id="SHE97772.1"/>
    </source>
</evidence>
<dbReference type="InterPro" id="IPR027396">
    <property type="entry name" value="DsrEFH-like"/>
</dbReference>
<name>A0A1M4XX04_9FIRM</name>
<evidence type="ECO:0000313" key="2">
    <source>
        <dbReference type="Proteomes" id="UP000184251"/>
    </source>
</evidence>
<protein>
    <recommendedName>
        <fullName evidence="3">DsrE/DsrF-like family protein</fullName>
    </recommendedName>
</protein>
<gene>
    <name evidence="1" type="ORF">SAMN02746064_01607</name>
</gene>
<dbReference type="Proteomes" id="UP000184251">
    <property type="component" value="Unassembled WGS sequence"/>
</dbReference>
<dbReference type="SUPFAM" id="SSF75169">
    <property type="entry name" value="DsrEFH-like"/>
    <property type="match status" value="1"/>
</dbReference>
<sequence>MKKTAFFAFRGQEMCFVHVLLNALDLHEKGEEAKIIFEGEAVKLPKALEENKNNLYLKAKEIGLIDSICKACSAKMGVLEFNESLGIPMGEDLKGHPSMYRYMKEGYEIIVM</sequence>
<dbReference type="AlphaFoldDB" id="A0A1M4XX04"/>
<accession>A0A1M4XX04</accession>
<keyword evidence="2" id="KW-1185">Reference proteome</keyword>
<dbReference type="EMBL" id="FQTU01000011">
    <property type="protein sequence ID" value="SHE97772.1"/>
    <property type="molecule type" value="Genomic_DNA"/>
</dbReference>
<evidence type="ECO:0008006" key="3">
    <source>
        <dbReference type="Google" id="ProtNLM"/>
    </source>
</evidence>
<proteinExistence type="predicted"/>
<organism evidence="1 2">
    <name type="scientific">Alkalibacter saccharofermentans DSM 14828</name>
    <dbReference type="NCBI Taxonomy" id="1120975"/>
    <lineage>
        <taxon>Bacteria</taxon>
        <taxon>Bacillati</taxon>
        <taxon>Bacillota</taxon>
        <taxon>Clostridia</taxon>
        <taxon>Eubacteriales</taxon>
        <taxon>Eubacteriaceae</taxon>
        <taxon>Alkalibacter</taxon>
    </lineage>
</organism>